<dbReference type="Proteomes" id="UP000823928">
    <property type="component" value="Unassembled WGS sequence"/>
</dbReference>
<comment type="caution">
    <text evidence="1">The sequence shown here is derived from an EMBL/GenBank/DDBJ whole genome shotgun (WGS) entry which is preliminary data.</text>
</comment>
<accession>A0A9D1JMK2</accession>
<name>A0A9D1JMK2_9BACT</name>
<dbReference type="AlphaFoldDB" id="A0A9D1JMK2"/>
<dbReference type="EMBL" id="DVIU01000027">
    <property type="protein sequence ID" value="HIS35255.1"/>
    <property type="molecule type" value="Genomic_DNA"/>
</dbReference>
<protein>
    <submittedName>
        <fullName evidence="1">Uncharacterized protein</fullName>
    </submittedName>
</protein>
<reference evidence="1" key="2">
    <citation type="journal article" date="2021" name="PeerJ">
        <title>Extensive microbial diversity within the chicken gut microbiome revealed by metagenomics and culture.</title>
        <authorList>
            <person name="Gilroy R."/>
            <person name="Ravi A."/>
            <person name="Getino M."/>
            <person name="Pursley I."/>
            <person name="Horton D.L."/>
            <person name="Alikhan N.F."/>
            <person name="Baker D."/>
            <person name="Gharbi K."/>
            <person name="Hall N."/>
            <person name="Watson M."/>
            <person name="Adriaenssens E.M."/>
            <person name="Foster-Nyarko E."/>
            <person name="Jarju S."/>
            <person name="Secka A."/>
            <person name="Antonio M."/>
            <person name="Oren A."/>
            <person name="Chaudhuri R.R."/>
            <person name="La Ragione R."/>
            <person name="Hildebrand F."/>
            <person name="Pallen M.J."/>
        </authorList>
    </citation>
    <scope>NUCLEOTIDE SEQUENCE</scope>
    <source>
        <strain evidence="1">6276</strain>
    </source>
</reference>
<evidence type="ECO:0000313" key="2">
    <source>
        <dbReference type="Proteomes" id="UP000823928"/>
    </source>
</evidence>
<sequence>MAYRYANQNEVKELNEWCRNILLEVQKEVSDYFTFDFRLIGSGEKRLVTQNSDEAFDLDYNIILQKDKKGLIDNPKQIKDIFVARFNKVLKGYVDGYSHSCDSTSVITIKIVQNNTLHFSFDVAIVIEADDGYFYRLIHDKKTNRYIWNRIRSSKNYFSKFNEIKKRGYWLDFKERYLELKNMHLSRGDEVKSFSVFLETLNEFYE</sequence>
<reference evidence="1" key="1">
    <citation type="submission" date="2020-10" db="EMBL/GenBank/DDBJ databases">
        <authorList>
            <person name="Gilroy R."/>
        </authorList>
    </citation>
    <scope>NUCLEOTIDE SEQUENCE</scope>
    <source>
        <strain evidence="1">6276</strain>
    </source>
</reference>
<proteinExistence type="predicted"/>
<organism evidence="1 2">
    <name type="scientific">Candidatus Scatousia excrementigallinarum</name>
    <dbReference type="NCBI Taxonomy" id="2840935"/>
    <lineage>
        <taxon>Bacteria</taxon>
        <taxon>Candidatus Scatousia</taxon>
    </lineage>
</organism>
<evidence type="ECO:0000313" key="1">
    <source>
        <dbReference type="EMBL" id="HIS35255.1"/>
    </source>
</evidence>
<gene>
    <name evidence="1" type="ORF">IAC10_01300</name>
</gene>